<dbReference type="PANTHER" id="PTHR43377">
    <property type="entry name" value="BILIVERDIN REDUCTASE A"/>
    <property type="match status" value="1"/>
</dbReference>
<proteinExistence type="predicted"/>
<evidence type="ECO:0000313" key="3">
    <source>
        <dbReference type="Proteomes" id="UP000031967"/>
    </source>
</evidence>
<dbReference type="Pfam" id="PF22725">
    <property type="entry name" value="GFO_IDH_MocA_C3"/>
    <property type="match status" value="1"/>
</dbReference>
<dbReference type="EMBL" id="JXAK01000043">
    <property type="protein sequence ID" value="KIL39125.1"/>
    <property type="molecule type" value="Genomic_DNA"/>
</dbReference>
<gene>
    <name evidence="2" type="ORF">SD70_22105</name>
</gene>
<dbReference type="SUPFAM" id="SSF55347">
    <property type="entry name" value="Glyceraldehyde-3-phosphate dehydrogenase-like, C-terminal domain"/>
    <property type="match status" value="1"/>
</dbReference>
<dbReference type="PANTHER" id="PTHR43377:SF1">
    <property type="entry name" value="BILIVERDIN REDUCTASE A"/>
    <property type="match status" value="1"/>
</dbReference>
<comment type="caution">
    <text evidence="2">The sequence shown here is derived from an EMBL/GenBank/DDBJ whole genome shotgun (WGS) entry which is preliminary data.</text>
</comment>
<dbReference type="Gene3D" id="3.30.360.10">
    <property type="entry name" value="Dihydrodipicolinate Reductase, domain 2"/>
    <property type="match status" value="1"/>
</dbReference>
<dbReference type="Gene3D" id="3.40.50.720">
    <property type="entry name" value="NAD(P)-binding Rossmann-like Domain"/>
    <property type="match status" value="1"/>
</dbReference>
<dbReference type="Proteomes" id="UP000031967">
    <property type="component" value="Unassembled WGS sequence"/>
</dbReference>
<name>A0ABR5ADV7_9BACL</name>
<evidence type="ECO:0000313" key="2">
    <source>
        <dbReference type="EMBL" id="KIL39125.1"/>
    </source>
</evidence>
<organism evidence="2 3">
    <name type="scientific">Gordoniibacillus kamchatkensis</name>
    <dbReference type="NCBI Taxonomy" id="1590651"/>
    <lineage>
        <taxon>Bacteria</taxon>
        <taxon>Bacillati</taxon>
        <taxon>Bacillota</taxon>
        <taxon>Bacilli</taxon>
        <taxon>Bacillales</taxon>
        <taxon>Paenibacillaceae</taxon>
        <taxon>Gordoniibacillus</taxon>
    </lineage>
</organism>
<evidence type="ECO:0000259" key="1">
    <source>
        <dbReference type="Pfam" id="PF22725"/>
    </source>
</evidence>
<accession>A0ABR5ADV7</accession>
<feature type="domain" description="GFO/IDH/MocA-like oxidoreductase" evidence="1">
    <location>
        <begin position="41"/>
        <end position="158"/>
    </location>
</feature>
<reference evidence="2 3" key="1">
    <citation type="submission" date="2014-12" db="EMBL/GenBank/DDBJ databases">
        <title>Draft genome sequence of Paenibacillus kamchatkensis strain B-2647.</title>
        <authorList>
            <person name="Karlyshev A.V."/>
            <person name="Kudryashova E.B."/>
        </authorList>
    </citation>
    <scope>NUCLEOTIDE SEQUENCE [LARGE SCALE GENOMIC DNA]</scope>
    <source>
        <strain evidence="2 3">VKM B-2647</strain>
    </source>
</reference>
<dbReference type="InterPro" id="IPR055170">
    <property type="entry name" value="GFO_IDH_MocA-like_dom"/>
</dbReference>
<keyword evidence="3" id="KW-1185">Reference proteome</keyword>
<sequence length="243" mass="26970">MIEKPLATDLAEAKELVDKVNASGIKMMVGHTLRWDPRYYHAREAVRQGKVGQPLHLYARRNNSFQNGMRLKGRTSVLMFLGVHDIDAIEWITGDKITEVYTVEVRNRLSSLGVGDAAVSTIRFASGAVGSYETSWVMPDNHLELDAKLDIIGTEGAININIVNQNISVHTGSRFTYPDTMYGVEMYGRLTGIMKEEITSFVLSVLNGEPLPISVEDAYRSVYIASCMEESLRSGRPVAVKAE</sequence>
<dbReference type="InterPro" id="IPR051450">
    <property type="entry name" value="Gfo/Idh/MocA_Oxidoreductases"/>
</dbReference>
<protein>
    <recommendedName>
        <fullName evidence="1">GFO/IDH/MocA-like oxidoreductase domain-containing protein</fullName>
    </recommendedName>
</protein>